<evidence type="ECO:0000313" key="3">
    <source>
        <dbReference type="EMBL" id="AYU76451.1"/>
    </source>
</evidence>
<reference evidence="6" key="3">
    <citation type="submission" date="2011-02" db="EMBL/GenBank/DDBJ databases">
        <title>Whole genome sequencing of Leishmania donovani clinical lines reveals dynamic variation related to drug resistance.</title>
        <authorList>
            <person name="Downing T."/>
            <person name="Imamura H."/>
            <person name="Sanders M."/>
            <person name="Decuypere S."/>
            <person name="Hertz-Fowler C."/>
            <person name="Clark T.G."/>
            <person name="Rijal S."/>
            <person name="Sundar S."/>
            <person name="Quail M.A."/>
            <person name="De Doncker S."/>
            <person name="Maes I."/>
            <person name="Vanaerschot M."/>
            <person name="Stark O."/>
            <person name="Schonian G."/>
            <person name="Dujardin J.C."/>
            <person name="Berriman M."/>
        </authorList>
    </citation>
    <scope>NUCLEOTIDE SEQUENCE [LARGE SCALE GENOMIC DNA]</scope>
    <source>
        <strain evidence="6">BPK282A1</strain>
    </source>
</reference>
<organism evidence="3 7">
    <name type="scientific">Leishmania donovani</name>
    <dbReference type="NCBI Taxonomy" id="5661"/>
    <lineage>
        <taxon>Eukaryota</taxon>
        <taxon>Discoba</taxon>
        <taxon>Euglenozoa</taxon>
        <taxon>Kinetoplastea</taxon>
        <taxon>Metakinetoplastina</taxon>
        <taxon>Trypanosomatida</taxon>
        <taxon>Trypanosomatidae</taxon>
        <taxon>Leishmaniinae</taxon>
        <taxon>Leishmania</taxon>
    </lineage>
</organism>
<sequence length="221" mass="24910">MSALLSFPSRSSAAPLAMHRCRRTFTAAAAAATSLSASSSTSADGRPLVADAEAMERSGAAAMHSLYRRLLKAGEEGRMMQHCLTVNSLSDSLTYGLRLLRLHRELTTVDATAQQTPWWRVAKRARQGLARRYYAWSLLSLRLQLRSRNAIADVLVYLLFVTMCFLLYEIYRACRIGVNRAEERYRTLSIPIIQTLDALEAAQARKRELRKEMEKDIVQGR</sequence>
<dbReference type="EMBL" id="FR799596">
    <property type="protein sequence ID" value="CBZ31972.1"/>
    <property type="molecule type" value="Genomic_DNA"/>
</dbReference>
<evidence type="ECO:0000256" key="1">
    <source>
        <dbReference type="SAM" id="Coils"/>
    </source>
</evidence>
<dbReference type="AlphaFoldDB" id="A0A3S7WQI9"/>
<dbReference type="VEuPathDB" id="TriTrypDB:LdBPK_090130.1"/>
<feature type="transmembrane region" description="Helical" evidence="2">
    <location>
        <begin position="150"/>
        <end position="171"/>
    </location>
</feature>
<keyword evidence="2" id="KW-1133">Transmembrane helix</keyword>
<dbReference type="EMBL" id="LR812629">
    <property type="protein sequence ID" value="CAC5427797.1"/>
    <property type="molecule type" value="Genomic_DNA"/>
</dbReference>
<protein>
    <submittedName>
        <fullName evidence="4">Hypothetical_protein_conserved</fullName>
    </submittedName>
</protein>
<evidence type="ECO:0000313" key="7">
    <source>
        <dbReference type="Proteomes" id="UP000274082"/>
    </source>
</evidence>
<dbReference type="Proteomes" id="UP000008980">
    <property type="component" value="Chromosome 9"/>
</dbReference>
<dbReference type="OMA" id="WRIFAIR"/>
<keyword evidence="7" id="KW-1185">Reference proteome</keyword>
<name>A0A3S7WQI9_LEIDO</name>
<dbReference type="Proteomes" id="UP000601710">
    <property type="component" value="Chromosome 9"/>
</dbReference>
<keyword evidence="2" id="KW-0472">Membrane</keyword>
<dbReference type="OrthoDB" id="272121at2759"/>
<dbReference type="RefSeq" id="XP_003858692.1">
    <property type="nucleotide sequence ID" value="XM_003858644.1"/>
</dbReference>
<accession>E9B9P9</accession>
<gene>
    <name evidence="5" type="ORF">LDBPK_090130</name>
    <name evidence="3" type="ORF">LdCL_090006200</name>
    <name evidence="4" type="ORF">LDHU3_09.0180</name>
</gene>
<dbReference type="Proteomes" id="UP000274082">
    <property type="component" value="Chromosome 9"/>
</dbReference>
<dbReference type="VEuPathDB" id="TriTrypDB:LDHU3_09.0180"/>
<evidence type="ECO:0000313" key="4">
    <source>
        <dbReference type="EMBL" id="CAC5427797.1"/>
    </source>
</evidence>
<dbReference type="EMBL" id="CP029508">
    <property type="protein sequence ID" value="AYU76451.1"/>
    <property type="molecule type" value="Genomic_DNA"/>
</dbReference>
<dbReference type="GeneID" id="13392024"/>
<reference evidence="5" key="2">
    <citation type="submission" date="2011-01" db="EMBL/GenBank/DDBJ databases">
        <authorList>
            <person name="Zhao B.P."/>
            <person name="Ren Z.A."/>
            <person name="Li C.D."/>
        </authorList>
    </citation>
    <scope>NUCLEOTIDE SEQUENCE</scope>
    <source>
        <strain evidence="5">BPK282A1</strain>
    </source>
</reference>
<reference evidence="5 6" key="1">
    <citation type="journal article" date="2011" name="Genome Res.">
        <title>Whole genome sequencing of multiple Leishmania donovani clinical isolates provides insights into population structure and mechanisms of drug resistance.</title>
        <authorList>
            <person name="Downing T."/>
            <person name="Imamura H."/>
            <person name="Decuypere S."/>
            <person name="Clark T.G."/>
            <person name="Coombs G.H."/>
            <person name="Cotton J.A."/>
            <person name="Hilley J.D."/>
            <person name="de Doncker S."/>
            <person name="Maes I."/>
            <person name="Mottram J.C."/>
            <person name="Quail M.A."/>
            <person name="Rijal S."/>
            <person name="Sanders M."/>
            <person name="Schonian G."/>
            <person name="Stark O."/>
            <person name="Sundar S."/>
            <person name="Vanaerschot M."/>
            <person name="Hertz-Fowler C."/>
            <person name="Dujardin J.C."/>
            <person name="Berriman M."/>
        </authorList>
    </citation>
    <scope>NUCLEOTIDE SEQUENCE [LARGE SCALE GENOMIC DNA]</scope>
    <source>
        <strain evidence="5 6">BPK282A1</strain>
    </source>
</reference>
<evidence type="ECO:0000313" key="5">
    <source>
        <dbReference type="EMBL" id="CBZ31972.1"/>
    </source>
</evidence>
<keyword evidence="1" id="KW-0175">Coiled coil</keyword>
<keyword evidence="2" id="KW-0812">Transmembrane</keyword>
<dbReference type="KEGG" id="ldo:LDBPK_090130"/>
<dbReference type="VEuPathDB" id="TriTrypDB:LdCL_090006200"/>
<proteinExistence type="predicted"/>
<evidence type="ECO:0000313" key="6">
    <source>
        <dbReference type="Proteomes" id="UP000008980"/>
    </source>
</evidence>
<feature type="coiled-coil region" evidence="1">
    <location>
        <begin position="192"/>
        <end position="219"/>
    </location>
</feature>
<reference evidence="3 7" key="4">
    <citation type="journal article" date="2018" name="Sci. Rep.">
        <title>A complete Leishmania donovani reference genome identifies novel genetic variations associated with virulence.</title>
        <authorList>
            <person name="Lypaczewski P."/>
            <person name="Hoshizaki J."/>
            <person name="Zhang W.-W."/>
            <person name="McCall L.-I."/>
            <person name="Torcivia-Rodriguez J."/>
            <person name="Simonyan V."/>
            <person name="Kaur A."/>
            <person name="Dewar K."/>
            <person name="Matlashewski G."/>
        </authorList>
    </citation>
    <scope>NUCLEOTIDE SEQUENCE [LARGE SCALE GENOMIC DNA]</scope>
    <source>
        <strain evidence="3 7">LdCL</strain>
    </source>
</reference>
<reference evidence="4" key="5">
    <citation type="submission" date="2020-06" db="EMBL/GenBank/DDBJ databases">
        <authorList>
            <person name="Camacho E."/>
            <person name="Gonzalez-de la Fuente S."/>
            <person name="Rastrojo A."/>
            <person name="Peiro-Pastor R."/>
            <person name="Solana JC."/>
            <person name="Tabera L."/>
            <person name="Gamarro F."/>
            <person name="Carrasco-Ramiro F."/>
            <person name="Requena JM."/>
            <person name="Aguado B."/>
        </authorList>
    </citation>
    <scope>NUCLEOTIDE SEQUENCE</scope>
</reference>
<accession>A0A3S7WQI9</accession>
<evidence type="ECO:0000256" key="2">
    <source>
        <dbReference type="SAM" id="Phobius"/>
    </source>
</evidence>